<comment type="caution">
    <text evidence="2">The sequence shown here is derived from an EMBL/GenBank/DDBJ whole genome shotgun (WGS) entry which is preliminary data.</text>
</comment>
<feature type="transmembrane region" description="Helical" evidence="1">
    <location>
        <begin position="53"/>
        <end position="72"/>
    </location>
</feature>
<proteinExistence type="predicted"/>
<feature type="transmembrane region" description="Helical" evidence="1">
    <location>
        <begin position="5"/>
        <end position="24"/>
    </location>
</feature>
<keyword evidence="1" id="KW-0812">Transmembrane</keyword>
<dbReference type="RefSeq" id="WP_120383878.1">
    <property type="nucleotide sequence ID" value="NZ_RAXT01000013.1"/>
</dbReference>
<dbReference type="EMBL" id="RAXT01000013">
    <property type="protein sequence ID" value="RKG38145.1"/>
    <property type="molecule type" value="Genomic_DNA"/>
</dbReference>
<evidence type="ECO:0000313" key="2">
    <source>
        <dbReference type="EMBL" id="RKG38145.1"/>
    </source>
</evidence>
<feature type="transmembrane region" description="Helical" evidence="1">
    <location>
        <begin position="109"/>
        <end position="134"/>
    </location>
</feature>
<protein>
    <submittedName>
        <fullName evidence="2">Uncharacterized protein</fullName>
    </submittedName>
</protein>
<reference evidence="2 3" key="1">
    <citation type="submission" date="2018-09" db="EMBL/GenBank/DDBJ databases">
        <title>The draft genome of Acinetobacter spp. strains.</title>
        <authorList>
            <person name="Qin J."/>
            <person name="Feng Y."/>
            <person name="Zong Z."/>
        </authorList>
    </citation>
    <scope>NUCLEOTIDE SEQUENCE [LARGE SCALE GENOMIC DNA]</scope>
    <source>
        <strain evidence="2 3">WCHAc060115</strain>
    </source>
</reference>
<keyword evidence="3" id="KW-1185">Reference proteome</keyword>
<name>A0A3A8EU60_9GAMM</name>
<accession>A0A3A8EU60</accession>
<keyword evidence="1" id="KW-0472">Membrane</keyword>
<organism evidence="2 3">
    <name type="scientific">Acinetobacter rongchengensis</name>
    <dbReference type="NCBI Taxonomy" id="2419601"/>
    <lineage>
        <taxon>Bacteria</taxon>
        <taxon>Pseudomonadati</taxon>
        <taxon>Pseudomonadota</taxon>
        <taxon>Gammaproteobacteria</taxon>
        <taxon>Moraxellales</taxon>
        <taxon>Moraxellaceae</taxon>
        <taxon>Acinetobacter</taxon>
    </lineage>
</organism>
<sequence length="144" mass="16834">MNKRYFILIPLLLIWLAVCAYIAYQGQFPTQEQIDNAEILSLQIHNNYPMSEILQACFIYSIWMASYAFLFCSKYSAKHPFISFAFCSILPILLPLLSFVWAIDVPPYIAALIIITWITSLIHFLLLPILLPIYRKYIYPKQSF</sequence>
<keyword evidence="1" id="KW-1133">Transmembrane helix</keyword>
<evidence type="ECO:0000256" key="1">
    <source>
        <dbReference type="SAM" id="Phobius"/>
    </source>
</evidence>
<evidence type="ECO:0000313" key="3">
    <source>
        <dbReference type="Proteomes" id="UP000280405"/>
    </source>
</evidence>
<feature type="transmembrane region" description="Helical" evidence="1">
    <location>
        <begin position="84"/>
        <end position="103"/>
    </location>
</feature>
<dbReference type="OrthoDB" id="6692614at2"/>
<dbReference type="AlphaFoldDB" id="A0A3A8EU60"/>
<dbReference type="Proteomes" id="UP000280405">
    <property type="component" value="Unassembled WGS sequence"/>
</dbReference>
<gene>
    <name evidence="2" type="ORF">D7V20_08515</name>
</gene>